<dbReference type="Gene3D" id="1.10.10.60">
    <property type="entry name" value="Homeodomain-like"/>
    <property type="match status" value="1"/>
</dbReference>
<protein>
    <submittedName>
        <fullName evidence="6">TetR family transcriptional regulator</fullName>
    </submittedName>
</protein>
<dbReference type="InterPro" id="IPR036271">
    <property type="entry name" value="Tet_transcr_reg_TetR-rel_C_sf"/>
</dbReference>
<dbReference type="Pfam" id="PF00440">
    <property type="entry name" value="TetR_N"/>
    <property type="match status" value="1"/>
</dbReference>
<evidence type="ECO:0000256" key="1">
    <source>
        <dbReference type="ARBA" id="ARBA00023015"/>
    </source>
</evidence>
<dbReference type="RefSeq" id="WP_188778844.1">
    <property type="nucleotide sequence ID" value="NZ_BMKQ01000001.1"/>
</dbReference>
<dbReference type="AlphaFoldDB" id="A0A917BDR3"/>
<dbReference type="InterPro" id="IPR050109">
    <property type="entry name" value="HTH-type_TetR-like_transc_reg"/>
</dbReference>
<dbReference type="Proteomes" id="UP000649179">
    <property type="component" value="Unassembled WGS sequence"/>
</dbReference>
<dbReference type="InterPro" id="IPR041490">
    <property type="entry name" value="KstR2_TetR_C"/>
</dbReference>
<evidence type="ECO:0000256" key="3">
    <source>
        <dbReference type="ARBA" id="ARBA00023163"/>
    </source>
</evidence>
<dbReference type="InterPro" id="IPR009057">
    <property type="entry name" value="Homeodomain-like_sf"/>
</dbReference>
<accession>A0A917BDR3</accession>
<evidence type="ECO:0000256" key="2">
    <source>
        <dbReference type="ARBA" id="ARBA00023125"/>
    </source>
</evidence>
<dbReference type="PROSITE" id="PS50977">
    <property type="entry name" value="HTH_TETR_2"/>
    <property type="match status" value="1"/>
</dbReference>
<gene>
    <name evidence="6" type="ORF">GCM10011519_10390</name>
</gene>
<dbReference type="InterPro" id="IPR001647">
    <property type="entry name" value="HTH_TetR"/>
</dbReference>
<reference evidence="6" key="2">
    <citation type="submission" date="2020-09" db="EMBL/GenBank/DDBJ databases">
        <authorList>
            <person name="Sun Q."/>
            <person name="Zhou Y."/>
        </authorList>
    </citation>
    <scope>NUCLEOTIDE SEQUENCE</scope>
    <source>
        <strain evidence="6">CGMCC 1.16067</strain>
    </source>
</reference>
<keyword evidence="2 4" id="KW-0238">DNA-binding</keyword>
<name>A0A917BDR3_9ACTN</name>
<comment type="caution">
    <text evidence="6">The sequence shown here is derived from an EMBL/GenBank/DDBJ whole genome shotgun (WGS) entry which is preliminary data.</text>
</comment>
<organism evidence="6 7">
    <name type="scientific">Marmoricola endophyticus</name>
    <dbReference type="NCBI Taxonomy" id="2040280"/>
    <lineage>
        <taxon>Bacteria</taxon>
        <taxon>Bacillati</taxon>
        <taxon>Actinomycetota</taxon>
        <taxon>Actinomycetes</taxon>
        <taxon>Propionibacteriales</taxon>
        <taxon>Nocardioidaceae</taxon>
        <taxon>Marmoricola</taxon>
    </lineage>
</organism>
<reference evidence="6" key="1">
    <citation type="journal article" date="2014" name="Int. J. Syst. Evol. Microbiol.">
        <title>Complete genome sequence of Corynebacterium casei LMG S-19264T (=DSM 44701T), isolated from a smear-ripened cheese.</title>
        <authorList>
            <consortium name="US DOE Joint Genome Institute (JGI-PGF)"/>
            <person name="Walter F."/>
            <person name="Albersmeier A."/>
            <person name="Kalinowski J."/>
            <person name="Ruckert C."/>
        </authorList>
    </citation>
    <scope>NUCLEOTIDE SEQUENCE</scope>
    <source>
        <strain evidence="6">CGMCC 1.16067</strain>
    </source>
</reference>
<keyword evidence="3" id="KW-0804">Transcription</keyword>
<keyword evidence="7" id="KW-1185">Reference proteome</keyword>
<evidence type="ECO:0000259" key="5">
    <source>
        <dbReference type="PROSITE" id="PS50977"/>
    </source>
</evidence>
<dbReference type="Pfam" id="PF17932">
    <property type="entry name" value="TetR_C_24"/>
    <property type="match status" value="1"/>
</dbReference>
<proteinExistence type="predicted"/>
<dbReference type="PANTHER" id="PTHR30055:SF234">
    <property type="entry name" value="HTH-TYPE TRANSCRIPTIONAL REGULATOR BETI"/>
    <property type="match status" value="1"/>
</dbReference>
<dbReference type="GO" id="GO:0003700">
    <property type="term" value="F:DNA-binding transcription factor activity"/>
    <property type="evidence" value="ECO:0007669"/>
    <property type="project" value="TreeGrafter"/>
</dbReference>
<keyword evidence="1" id="KW-0805">Transcription regulation</keyword>
<dbReference type="PANTHER" id="PTHR30055">
    <property type="entry name" value="HTH-TYPE TRANSCRIPTIONAL REGULATOR RUTR"/>
    <property type="match status" value="1"/>
</dbReference>
<evidence type="ECO:0000256" key="4">
    <source>
        <dbReference type="PROSITE-ProRule" id="PRU00335"/>
    </source>
</evidence>
<dbReference type="SUPFAM" id="SSF48498">
    <property type="entry name" value="Tetracyclin repressor-like, C-terminal domain"/>
    <property type="match status" value="1"/>
</dbReference>
<feature type="domain" description="HTH tetR-type" evidence="5">
    <location>
        <begin position="10"/>
        <end position="71"/>
    </location>
</feature>
<dbReference type="Gene3D" id="1.10.357.10">
    <property type="entry name" value="Tetracycline Repressor, domain 2"/>
    <property type="match status" value="1"/>
</dbReference>
<comment type="caution">
    <text evidence="4">Lacks conserved residue(s) required for the propagation of feature annotation.</text>
</comment>
<dbReference type="EMBL" id="BMKQ01000001">
    <property type="protein sequence ID" value="GGF38711.1"/>
    <property type="molecule type" value="Genomic_DNA"/>
</dbReference>
<evidence type="ECO:0000313" key="7">
    <source>
        <dbReference type="Proteomes" id="UP000649179"/>
    </source>
</evidence>
<sequence length="208" mass="22968">MQVSRSVTNQARRDQIVAAAIDLVAEQGYAACTFARIAKAAGLSSTRMISYHFADKDDLVEAVLGRVYAVIGDFLGKRLTDLADPREALASYIRSTVALNDTHRAEMRVLTELVLHHGHESDAEVYDARQEDTAVGRVEQVLRDGQATGIFGDFDPTVTATAVQRSLESIAFQLRMRPDTDLDHYAEELVGLFDRATRPAPTPHRRNA</sequence>
<dbReference type="GO" id="GO:0000976">
    <property type="term" value="F:transcription cis-regulatory region binding"/>
    <property type="evidence" value="ECO:0007669"/>
    <property type="project" value="TreeGrafter"/>
</dbReference>
<dbReference type="SUPFAM" id="SSF46689">
    <property type="entry name" value="Homeodomain-like"/>
    <property type="match status" value="1"/>
</dbReference>
<evidence type="ECO:0000313" key="6">
    <source>
        <dbReference type="EMBL" id="GGF38711.1"/>
    </source>
</evidence>